<proteinExistence type="predicted"/>
<dbReference type="RefSeq" id="XP_012794281.1">
    <property type="nucleotide sequence ID" value="XM_012938827.3"/>
</dbReference>
<feature type="domain" description="Macro" evidence="1">
    <location>
        <begin position="16"/>
        <end position="190"/>
    </location>
</feature>
<dbReference type="NCBIfam" id="NF001664">
    <property type="entry name" value="PRK00431.1-6"/>
    <property type="match status" value="1"/>
</dbReference>
<evidence type="ECO:0000313" key="2">
    <source>
        <dbReference type="EMBL" id="KAH9594559.1"/>
    </source>
</evidence>
<dbReference type="STRING" id="6185.A0A095BZ88"/>
<dbReference type="Gene3D" id="3.40.220.10">
    <property type="entry name" value="Leucine Aminopeptidase, subunit E, domain 1"/>
    <property type="match status" value="1"/>
</dbReference>
<name>A0A095BZ88_SCHHA</name>
<evidence type="ECO:0000313" key="4">
    <source>
        <dbReference type="Proteomes" id="UP000471633"/>
    </source>
</evidence>
<dbReference type="SUPFAM" id="SSF52949">
    <property type="entry name" value="Macro domain-like"/>
    <property type="match status" value="1"/>
</dbReference>
<reference evidence="2" key="3">
    <citation type="submission" date="2021-06" db="EMBL/GenBank/DDBJ databases">
        <title>Chromosome-level genome assembly for S. haematobium.</title>
        <authorList>
            <person name="Stroehlein A.J."/>
        </authorList>
    </citation>
    <scope>NUCLEOTIDE SEQUENCE</scope>
</reference>
<dbReference type="InterPro" id="IPR002589">
    <property type="entry name" value="Macro_dom"/>
</dbReference>
<reference evidence="3" key="1">
    <citation type="journal article" date="2012" name="Nat. Genet.">
        <title>Whole-genome sequence of Schistosoma haematobium.</title>
        <authorList>
            <person name="Young N.D."/>
            <person name="Jex A.R."/>
            <person name="Li B."/>
            <person name="Liu S."/>
            <person name="Yang L."/>
            <person name="Xiong Z."/>
            <person name="Li Y."/>
            <person name="Cantacessi C."/>
            <person name="Hall R.S."/>
            <person name="Xu X."/>
            <person name="Chen F."/>
            <person name="Wu X."/>
            <person name="Zerlotini A."/>
            <person name="Oliveira G."/>
            <person name="Hofmann A."/>
            <person name="Zhang G."/>
            <person name="Fang X."/>
            <person name="Kang Y."/>
            <person name="Campbell B.E."/>
            <person name="Loukas A."/>
            <person name="Ranganathan S."/>
            <person name="Rollinson D."/>
            <person name="Rinaldi G."/>
            <person name="Brindley P.J."/>
            <person name="Yang H."/>
            <person name="Wang J."/>
            <person name="Wang J."/>
            <person name="Gasser R.B."/>
        </authorList>
    </citation>
    <scope>NUCLEOTIDE SEQUENCE [LARGE SCALE GENOMIC DNA]</scope>
</reference>
<dbReference type="PANTHER" id="PTHR11106">
    <property type="entry name" value="GANGLIOSIDE INDUCED DIFFERENTIATION ASSOCIATED PROTEIN 2-RELATED"/>
    <property type="match status" value="1"/>
</dbReference>
<protein>
    <submittedName>
        <fullName evidence="2 3">O-acetyl-ADP-ribose deacetylase MACROD2</fullName>
    </submittedName>
</protein>
<dbReference type="GO" id="GO:0005654">
    <property type="term" value="C:nucleoplasm"/>
    <property type="evidence" value="ECO:0007669"/>
    <property type="project" value="TreeGrafter"/>
</dbReference>
<dbReference type="EMBL" id="AMPZ03000001">
    <property type="protein sequence ID" value="KAH9594559.1"/>
    <property type="molecule type" value="Genomic_DNA"/>
</dbReference>
<dbReference type="GO" id="GO:0140293">
    <property type="term" value="F:ADP-ribosylglutamate hydrolase activity"/>
    <property type="evidence" value="ECO:0007669"/>
    <property type="project" value="TreeGrafter"/>
</dbReference>
<reference evidence="2" key="2">
    <citation type="journal article" date="2019" name="Gigascience">
        <title>High-quality Schistosoma haematobium genome achieved by single-molecule and long-range sequencing.</title>
        <authorList>
            <person name="Stroehlein A.J."/>
            <person name="Korhonen P.K."/>
            <person name="Chong T.M."/>
            <person name="Lim Y.L."/>
            <person name="Chan K.G."/>
            <person name="Webster B."/>
            <person name="Rollinson D."/>
            <person name="Brindley P.J."/>
            <person name="Gasser R.B."/>
            <person name="Young N.D."/>
        </authorList>
    </citation>
    <scope>NUCLEOTIDE SEQUENCE</scope>
</reference>
<dbReference type="PANTHER" id="PTHR11106:SF27">
    <property type="entry name" value="MACRO DOMAIN-CONTAINING PROTEIN"/>
    <property type="match status" value="1"/>
</dbReference>
<keyword evidence="4" id="KW-1185">Reference proteome</keyword>
<dbReference type="GO" id="GO:0140291">
    <property type="term" value="P:peptidyl-glutamate ADP-deribosylation"/>
    <property type="evidence" value="ECO:0007669"/>
    <property type="project" value="TreeGrafter"/>
</dbReference>
<accession>A0A095BZ88</accession>
<gene>
    <name evidence="2" type="primary">MACROD2</name>
    <name evidence="2" type="ORF">MS3_00006868</name>
    <name evidence="3" type="ORF">MS3_02734</name>
</gene>
<dbReference type="CTD" id="140733"/>
<dbReference type="PROSITE" id="PS51154">
    <property type="entry name" value="MACRO"/>
    <property type="match status" value="1"/>
</dbReference>
<reference evidence="2" key="4">
    <citation type="journal article" date="2022" name="PLoS Pathog.">
        <title>Chromosome-level genome of Schistosoma haematobium underpins genome-wide explorations of molecular variation.</title>
        <authorList>
            <person name="Stroehlein A.J."/>
            <person name="Korhonen P.K."/>
            <person name="Lee V.V."/>
            <person name="Ralph S.A."/>
            <person name="Mentink-Kane M."/>
            <person name="You H."/>
            <person name="McManus D.P."/>
            <person name="Tchuente L.T."/>
            <person name="Stothard J.R."/>
            <person name="Kaur P."/>
            <person name="Dudchenko O."/>
            <person name="Aiden E.L."/>
            <person name="Yang B."/>
            <person name="Yang H."/>
            <person name="Emery A.M."/>
            <person name="Webster B.L."/>
            <person name="Brindley P.J."/>
            <person name="Rollinson D."/>
            <person name="Chang B.C.H."/>
            <person name="Gasser R.B."/>
            <person name="Young N.D."/>
        </authorList>
    </citation>
    <scope>NUCLEOTIDE SEQUENCE</scope>
</reference>
<dbReference type="GeneID" id="24590396"/>
<dbReference type="Pfam" id="PF01661">
    <property type="entry name" value="Macro"/>
    <property type="match status" value="1"/>
</dbReference>
<evidence type="ECO:0000313" key="3">
    <source>
        <dbReference type="EMBL" id="KGB34513.1"/>
    </source>
</evidence>
<sequence>MLKGLADVPTWSSVAKETSSLVSNLGSRISLWRGDITHLQIDAIANAANSQLRGGGGVDGAIHRAAGSQLLAACQKLGGCPTGDAKLTPGFNLPSKYVIHCVGPVGRNDAALESTYRKALELCSEHNIQSIAFPCISTGVYGFPNEAAAKVALHTVLSYLKSHQEIQRVIFCIFMDVDYKIYENLIPEMLDSYK</sequence>
<dbReference type="AlphaFoldDB" id="A0A095BZ88"/>
<dbReference type="EMBL" id="KL250615">
    <property type="protein sequence ID" value="KGB34513.1"/>
    <property type="molecule type" value="Genomic_DNA"/>
</dbReference>
<dbReference type="GO" id="GO:0042278">
    <property type="term" value="P:purine nucleoside metabolic process"/>
    <property type="evidence" value="ECO:0007669"/>
    <property type="project" value="TreeGrafter"/>
</dbReference>
<dbReference type="Proteomes" id="UP000471633">
    <property type="component" value="Unassembled WGS sequence"/>
</dbReference>
<dbReference type="InterPro" id="IPR043472">
    <property type="entry name" value="Macro_dom-like"/>
</dbReference>
<organism evidence="3">
    <name type="scientific">Schistosoma haematobium</name>
    <name type="common">Blood fluke</name>
    <dbReference type="NCBI Taxonomy" id="6185"/>
    <lineage>
        <taxon>Eukaryota</taxon>
        <taxon>Metazoa</taxon>
        <taxon>Spiralia</taxon>
        <taxon>Lophotrochozoa</taxon>
        <taxon>Platyhelminthes</taxon>
        <taxon>Trematoda</taxon>
        <taxon>Digenea</taxon>
        <taxon>Strigeidida</taxon>
        <taxon>Schistosomatoidea</taxon>
        <taxon>Schistosomatidae</taxon>
        <taxon>Schistosoma</taxon>
    </lineage>
</organism>
<dbReference type="KEGG" id="shx:MS3_00006868"/>
<dbReference type="SMART" id="SM00506">
    <property type="entry name" value="A1pp"/>
    <property type="match status" value="1"/>
</dbReference>
<dbReference type="CDD" id="cd02908">
    <property type="entry name" value="Macro_OAADPr_deacetylase"/>
    <property type="match status" value="1"/>
</dbReference>
<dbReference type="GO" id="GO:0006974">
    <property type="term" value="P:DNA damage response"/>
    <property type="evidence" value="ECO:0007669"/>
    <property type="project" value="TreeGrafter"/>
</dbReference>
<dbReference type="OrthoDB" id="6133115at2759"/>
<evidence type="ECO:0000259" key="1">
    <source>
        <dbReference type="PROSITE" id="PS51154"/>
    </source>
</evidence>